<organism evidence="1 2">
    <name type="scientific">Nosema granulosis</name>
    <dbReference type="NCBI Taxonomy" id="83296"/>
    <lineage>
        <taxon>Eukaryota</taxon>
        <taxon>Fungi</taxon>
        <taxon>Fungi incertae sedis</taxon>
        <taxon>Microsporidia</taxon>
        <taxon>Nosematidae</taxon>
        <taxon>Nosema</taxon>
    </lineage>
</organism>
<gene>
    <name evidence="1" type="ORF">NGRA_2423</name>
</gene>
<protein>
    <submittedName>
        <fullName evidence="1">Uncharacterized protein</fullName>
    </submittedName>
</protein>
<sequence>MHFDLEYNEVEFDISSFKGPTYFHIRKKRYNYTFELKHFNIVLQKEPQKPVCHFLINSKRSWVLNLSLDKFNVVEFKKDNNPTLNHLIPTERWRSSQFLNQIPVFDGLFSVEVEKRDDFEIIKNHLEFRMHPRNYWPKGRPSRIVTCLKRPKIPLRKYLDLICLDTFKGPTLFKIVQREPKSKENITINFNMIHLGDYEELYLALKERYTIEEVYKENEDLLDINGSILDINWLCKYNVSSILDAISSFLRESLCVK</sequence>
<dbReference type="Proteomes" id="UP000740883">
    <property type="component" value="Unassembled WGS sequence"/>
</dbReference>
<evidence type="ECO:0000313" key="2">
    <source>
        <dbReference type="Proteomes" id="UP000740883"/>
    </source>
</evidence>
<dbReference type="AlphaFoldDB" id="A0A9P6KYF9"/>
<reference evidence="1 2" key="1">
    <citation type="journal article" date="2020" name="Genome Biol. Evol.">
        <title>Comparative genomics of strictly vertically transmitted, feminizing microsporidia endosymbionts of amphipod crustaceans.</title>
        <authorList>
            <person name="Cormier A."/>
            <person name="Chebbi M.A."/>
            <person name="Giraud I."/>
            <person name="Wattier R."/>
            <person name="Teixeira M."/>
            <person name="Gilbert C."/>
            <person name="Rigaud T."/>
            <person name="Cordaux R."/>
        </authorList>
    </citation>
    <scope>NUCLEOTIDE SEQUENCE [LARGE SCALE GENOMIC DNA]</scope>
    <source>
        <strain evidence="1 2">Ou3-Ou53</strain>
    </source>
</reference>
<evidence type="ECO:0000313" key="1">
    <source>
        <dbReference type="EMBL" id="KAF9761734.1"/>
    </source>
</evidence>
<dbReference type="EMBL" id="SBJO01000264">
    <property type="protein sequence ID" value="KAF9761734.1"/>
    <property type="molecule type" value="Genomic_DNA"/>
</dbReference>
<proteinExistence type="predicted"/>
<comment type="caution">
    <text evidence="1">The sequence shown here is derived from an EMBL/GenBank/DDBJ whole genome shotgun (WGS) entry which is preliminary data.</text>
</comment>
<keyword evidence="2" id="KW-1185">Reference proteome</keyword>
<accession>A0A9P6KYF9</accession>
<name>A0A9P6KYF9_9MICR</name>